<keyword evidence="2" id="KW-1185">Reference proteome</keyword>
<dbReference type="InterPro" id="IPR038381">
    <property type="entry name" value="HobA_sf"/>
</dbReference>
<dbReference type="AlphaFoldDB" id="A0A222MXI7"/>
<dbReference type="KEGG" id="cavi:CAV_0723"/>
<dbReference type="RefSeq" id="WP_094325155.1">
    <property type="nucleotide sequence ID" value="NZ_CP022347.1"/>
</dbReference>
<evidence type="ECO:0000313" key="1">
    <source>
        <dbReference type="EMBL" id="ASQ30390.1"/>
    </source>
</evidence>
<dbReference type="Proteomes" id="UP000201169">
    <property type="component" value="Chromosome"/>
</dbReference>
<keyword evidence="1" id="KW-0396">Initiation factor</keyword>
<evidence type="ECO:0000313" key="2">
    <source>
        <dbReference type="Proteomes" id="UP000201169"/>
    </source>
</evidence>
<keyword evidence="1" id="KW-0648">Protein biosynthesis</keyword>
<dbReference type="GO" id="GO:0003743">
    <property type="term" value="F:translation initiation factor activity"/>
    <property type="evidence" value="ECO:0007669"/>
    <property type="project" value="UniProtKB-KW"/>
</dbReference>
<organism evidence="1 2">
    <name type="scientific">Campylobacter avium LMG 24591</name>
    <dbReference type="NCBI Taxonomy" id="522484"/>
    <lineage>
        <taxon>Bacteria</taxon>
        <taxon>Pseudomonadati</taxon>
        <taxon>Campylobacterota</taxon>
        <taxon>Epsilonproteobacteria</taxon>
        <taxon>Campylobacterales</taxon>
        <taxon>Campylobacteraceae</taxon>
        <taxon>Campylobacter</taxon>
    </lineage>
</organism>
<protein>
    <submittedName>
        <fullName evidence="1">DnaA-binding chromosome replication initiation factor</fullName>
    </submittedName>
</protein>
<reference evidence="1 2" key="1">
    <citation type="submission" date="2017-07" db="EMBL/GenBank/DDBJ databases">
        <title>Analysis of two Campylobacter avium genomes and identification of a novel hippuricase gene.</title>
        <authorList>
            <person name="Miller W.G."/>
            <person name="Chapman M.H."/>
            <person name="Yee E."/>
            <person name="Revez J."/>
            <person name="Bono J.L."/>
            <person name="Rossi M."/>
        </authorList>
    </citation>
    <scope>NUCLEOTIDE SEQUENCE [LARGE SCALE GENOMIC DNA]</scope>
    <source>
        <strain evidence="1 2">LMG 24591</strain>
    </source>
</reference>
<sequence>MTEFLKYTLDLIRHDSASMSWLEDKRLELAPLLFNRLKLLIQDGRAFIFVSDDNRLWYEEYFLQNINSKSNRPLIPFFSLNSLCKRQIKNNEDISLVNDLLEITFPNGFVYFYVGLSASNMANIAKSRSDSFFIVFDDEHVQNSLFINQQDVNLDSKLISFYNFFDSLLDAILLSRVNI</sequence>
<gene>
    <name evidence="1" type="primary">hobA</name>
    <name evidence="1" type="ORF">CAV_0723</name>
</gene>
<dbReference type="OrthoDB" id="5329076at2"/>
<dbReference type="Pfam" id="PF12163">
    <property type="entry name" value="HobA"/>
    <property type="match status" value="1"/>
</dbReference>
<dbReference type="InterPro" id="IPR021011">
    <property type="entry name" value="HobA"/>
</dbReference>
<name>A0A222MXI7_9BACT</name>
<proteinExistence type="predicted"/>
<dbReference type="EMBL" id="CP022347">
    <property type="protein sequence ID" value="ASQ30390.1"/>
    <property type="molecule type" value="Genomic_DNA"/>
</dbReference>
<dbReference type="Gene3D" id="3.40.50.11670">
    <property type="entry name" value="DNA replication regulator HobA"/>
    <property type="match status" value="1"/>
</dbReference>
<accession>A0A222MXI7</accession>